<reference evidence="2 3" key="1">
    <citation type="submission" date="2020-07" db="EMBL/GenBank/DDBJ databases">
        <title>Sequencing the genomes of 1000 actinobacteria strains.</title>
        <authorList>
            <person name="Klenk H.-P."/>
        </authorList>
    </citation>
    <scope>NUCLEOTIDE SEQUENCE [LARGE SCALE GENOMIC DNA]</scope>
    <source>
        <strain evidence="2 3">DSM 23871</strain>
    </source>
</reference>
<evidence type="ECO:0000256" key="1">
    <source>
        <dbReference type="SAM" id="MobiDB-lite"/>
    </source>
</evidence>
<sequence length="230" mass="24981">MDDNAFFERAILASAAGLGDDDAIRQLGELFSPDELAAWRASRTAAIPVVVPVGHDDEGDRYWADWGDFGIQGTSPSSYEEAIADLAGHVRSWAHATDGGEHALGRTDAVRALAAEVAALGDEDLRTYLLVRASFDRGHLTFGIADFVEEDGTTTQRAVPFDEGRPPAEIDLPVDGRMKTYQSSVRGDRVAFSPVGSGPSIADTHRQEDPTGDFDAEFPRPDLRPREPEW</sequence>
<protein>
    <submittedName>
        <fullName evidence="2">Uncharacterized protein</fullName>
    </submittedName>
</protein>
<feature type="compositionally biased region" description="Basic and acidic residues" evidence="1">
    <location>
        <begin position="217"/>
        <end position="230"/>
    </location>
</feature>
<dbReference type="AlphaFoldDB" id="A0A852T3N4"/>
<organism evidence="2 3">
    <name type="scientific">Leifsonia soli</name>
    <dbReference type="NCBI Taxonomy" id="582665"/>
    <lineage>
        <taxon>Bacteria</taxon>
        <taxon>Bacillati</taxon>
        <taxon>Actinomycetota</taxon>
        <taxon>Actinomycetes</taxon>
        <taxon>Micrococcales</taxon>
        <taxon>Microbacteriaceae</taxon>
        <taxon>Leifsonia</taxon>
    </lineage>
</organism>
<dbReference type="EMBL" id="JACCBJ010000001">
    <property type="protein sequence ID" value="NYD75433.1"/>
    <property type="molecule type" value="Genomic_DNA"/>
</dbReference>
<evidence type="ECO:0000313" key="2">
    <source>
        <dbReference type="EMBL" id="NYD75433.1"/>
    </source>
</evidence>
<accession>A0A852T3N4</accession>
<name>A0A852T3N4_9MICO</name>
<proteinExistence type="predicted"/>
<comment type="caution">
    <text evidence="2">The sequence shown here is derived from an EMBL/GenBank/DDBJ whole genome shotgun (WGS) entry which is preliminary data.</text>
</comment>
<keyword evidence="3" id="KW-1185">Reference proteome</keyword>
<dbReference type="RefSeq" id="WP_179457349.1">
    <property type="nucleotide sequence ID" value="NZ_BAAAPX010000001.1"/>
</dbReference>
<feature type="region of interest" description="Disordered" evidence="1">
    <location>
        <begin position="188"/>
        <end position="230"/>
    </location>
</feature>
<gene>
    <name evidence="2" type="ORF">BJ963_002952</name>
</gene>
<dbReference type="Proteomes" id="UP000589620">
    <property type="component" value="Unassembled WGS sequence"/>
</dbReference>
<evidence type="ECO:0000313" key="3">
    <source>
        <dbReference type="Proteomes" id="UP000589620"/>
    </source>
</evidence>